<dbReference type="Pfam" id="PF02826">
    <property type="entry name" value="2-Hacid_dh_C"/>
    <property type="match status" value="1"/>
</dbReference>
<dbReference type="GO" id="GO:0016618">
    <property type="term" value="F:hydroxypyruvate reductase [NAD(P)H] activity"/>
    <property type="evidence" value="ECO:0007669"/>
    <property type="project" value="TreeGrafter"/>
</dbReference>
<evidence type="ECO:0000259" key="4">
    <source>
        <dbReference type="Pfam" id="PF00389"/>
    </source>
</evidence>
<proteinExistence type="inferred from homology"/>
<dbReference type="AlphaFoldDB" id="A0A9X3WI72"/>
<feature type="domain" description="D-isomer specific 2-hydroxyacid dehydrogenase NAD-binding" evidence="5">
    <location>
        <begin position="109"/>
        <end position="287"/>
    </location>
</feature>
<accession>A0A9X3WI72</accession>
<dbReference type="EMBL" id="JAMQKC010000015">
    <property type="protein sequence ID" value="MDC3417844.1"/>
    <property type="molecule type" value="Genomic_DNA"/>
</dbReference>
<organism evidence="6 7">
    <name type="scientific">Aquibacillus salsiterrae</name>
    <dbReference type="NCBI Taxonomy" id="2950439"/>
    <lineage>
        <taxon>Bacteria</taxon>
        <taxon>Bacillati</taxon>
        <taxon>Bacillota</taxon>
        <taxon>Bacilli</taxon>
        <taxon>Bacillales</taxon>
        <taxon>Bacillaceae</taxon>
        <taxon>Aquibacillus</taxon>
    </lineage>
</organism>
<dbReference type="SUPFAM" id="SSF51735">
    <property type="entry name" value="NAD(P)-binding Rossmann-fold domains"/>
    <property type="match status" value="1"/>
</dbReference>
<sequence length="318" mass="35652">MKKIYITRKIPEERIQPFSEKYAIEMWPHEHQPIDQDTLNRKIAEADGLLTLLTDPVNEETLSSASNLKVIANLAVGFDNIDITAAKKRNIIVTNTPNVLTETTADLTFALLLSTARRIVEAQKFVEEGKWENWSPYLLAGSDIYQKTIGIVGMGRIGEAVAKRAAGFGMKILYHNRSRKERAEKQLGVRYVEFDELLKTSDFVVCLVPFTPKTKRMFGAKAFHMMKQSAIFINVSRGQNVDEHALYHALVNGEIKGCGLDVFEQEPIKKDHPLLQLDQVVCLPHIGSASIATRTTMIDLCLENIDFVLSGLSPKTPV</sequence>
<protein>
    <submittedName>
        <fullName evidence="6">D-glycerate dehydrogenase</fullName>
    </submittedName>
</protein>
<evidence type="ECO:0000256" key="2">
    <source>
        <dbReference type="ARBA" id="ARBA00023002"/>
    </source>
</evidence>
<dbReference type="FunFam" id="3.40.50.720:FF:000462">
    <property type="entry name" value="Glyoxylate reductase (NADP+)"/>
    <property type="match status" value="1"/>
</dbReference>
<dbReference type="SUPFAM" id="SSF52283">
    <property type="entry name" value="Formate/glycerate dehydrogenase catalytic domain-like"/>
    <property type="match status" value="1"/>
</dbReference>
<dbReference type="GO" id="GO:0051287">
    <property type="term" value="F:NAD binding"/>
    <property type="evidence" value="ECO:0007669"/>
    <property type="project" value="InterPro"/>
</dbReference>
<dbReference type="InterPro" id="IPR029752">
    <property type="entry name" value="D-isomer_DH_CS1"/>
</dbReference>
<comment type="caution">
    <text evidence="6">The sequence shown here is derived from an EMBL/GenBank/DDBJ whole genome shotgun (WGS) entry which is preliminary data.</text>
</comment>
<evidence type="ECO:0000259" key="5">
    <source>
        <dbReference type="Pfam" id="PF02826"/>
    </source>
</evidence>
<reference evidence="6" key="1">
    <citation type="submission" date="2022-06" db="EMBL/GenBank/DDBJ databases">
        <title>Aquibacillus sp. a new bacterium isolated from soil saline samples.</title>
        <authorList>
            <person name="Galisteo C."/>
            <person name="De La Haba R."/>
            <person name="Sanchez-Porro C."/>
            <person name="Ventosa A."/>
        </authorList>
    </citation>
    <scope>NUCLEOTIDE SEQUENCE</scope>
    <source>
        <strain evidence="6">3ASR75-54</strain>
    </source>
</reference>
<keyword evidence="2 3" id="KW-0560">Oxidoreductase</keyword>
<dbReference type="GO" id="GO:0005829">
    <property type="term" value="C:cytosol"/>
    <property type="evidence" value="ECO:0007669"/>
    <property type="project" value="TreeGrafter"/>
</dbReference>
<dbReference type="InterPro" id="IPR006140">
    <property type="entry name" value="D-isomer_DH_NAD-bd"/>
</dbReference>
<evidence type="ECO:0000313" key="6">
    <source>
        <dbReference type="EMBL" id="MDC3417844.1"/>
    </source>
</evidence>
<gene>
    <name evidence="6" type="ORF">NC799_13155</name>
</gene>
<comment type="similarity">
    <text evidence="1 3">Belongs to the D-isomer specific 2-hydroxyacid dehydrogenase family.</text>
</comment>
<dbReference type="PANTHER" id="PTHR10996:SF283">
    <property type="entry name" value="GLYOXYLATE_HYDROXYPYRUVATE REDUCTASE B"/>
    <property type="match status" value="1"/>
</dbReference>
<evidence type="ECO:0000313" key="7">
    <source>
        <dbReference type="Proteomes" id="UP001145069"/>
    </source>
</evidence>
<dbReference type="Gene3D" id="3.40.50.720">
    <property type="entry name" value="NAD(P)-binding Rossmann-like Domain"/>
    <property type="match status" value="2"/>
</dbReference>
<dbReference type="PROSITE" id="PS00065">
    <property type="entry name" value="D_2_HYDROXYACID_DH_1"/>
    <property type="match status" value="1"/>
</dbReference>
<dbReference type="RefSeq" id="WP_272446908.1">
    <property type="nucleotide sequence ID" value="NZ_JAMQKC010000015.1"/>
</dbReference>
<dbReference type="InterPro" id="IPR036291">
    <property type="entry name" value="NAD(P)-bd_dom_sf"/>
</dbReference>
<dbReference type="CDD" id="cd05301">
    <property type="entry name" value="GDH"/>
    <property type="match status" value="1"/>
</dbReference>
<name>A0A9X3WI72_9BACI</name>
<dbReference type="InterPro" id="IPR006139">
    <property type="entry name" value="D-isomer_2_OHA_DH_cat_dom"/>
</dbReference>
<evidence type="ECO:0000256" key="1">
    <source>
        <dbReference type="ARBA" id="ARBA00005854"/>
    </source>
</evidence>
<dbReference type="PANTHER" id="PTHR10996">
    <property type="entry name" value="2-HYDROXYACID DEHYDROGENASE-RELATED"/>
    <property type="match status" value="1"/>
</dbReference>
<dbReference type="Proteomes" id="UP001145069">
    <property type="component" value="Unassembled WGS sequence"/>
</dbReference>
<dbReference type="InterPro" id="IPR050223">
    <property type="entry name" value="D-isomer_2-hydroxyacid_DH"/>
</dbReference>
<feature type="domain" description="D-isomer specific 2-hydroxyacid dehydrogenase catalytic" evidence="4">
    <location>
        <begin position="4"/>
        <end position="318"/>
    </location>
</feature>
<dbReference type="Pfam" id="PF00389">
    <property type="entry name" value="2-Hacid_dh"/>
    <property type="match status" value="1"/>
</dbReference>
<evidence type="ECO:0000256" key="3">
    <source>
        <dbReference type="RuleBase" id="RU003719"/>
    </source>
</evidence>
<dbReference type="GO" id="GO:0030267">
    <property type="term" value="F:glyoxylate reductase (NADPH) activity"/>
    <property type="evidence" value="ECO:0007669"/>
    <property type="project" value="TreeGrafter"/>
</dbReference>
<keyword evidence="7" id="KW-1185">Reference proteome</keyword>